<keyword evidence="6 10" id="KW-1133">Transmembrane helix</keyword>
<feature type="repeat" description="Solcar" evidence="11">
    <location>
        <begin position="127"/>
        <end position="211"/>
    </location>
</feature>
<evidence type="ECO:0000313" key="12">
    <source>
        <dbReference type="EMBL" id="CAH0389096.1"/>
    </source>
</evidence>
<evidence type="ECO:0000256" key="6">
    <source>
        <dbReference type="ARBA" id="ARBA00022989"/>
    </source>
</evidence>
<gene>
    <name evidence="12" type="ORF">BEMITA_LOCUS7961</name>
</gene>
<keyword evidence="8 10" id="KW-0472">Membrane</keyword>
<evidence type="ECO:0000256" key="10">
    <source>
        <dbReference type="HAMAP-Rule" id="MF_03064"/>
    </source>
</evidence>
<evidence type="ECO:0000256" key="5">
    <source>
        <dbReference type="ARBA" id="ARBA00022792"/>
    </source>
</evidence>
<keyword evidence="4 10" id="KW-0677">Repeat</keyword>
<keyword evidence="2 10" id="KW-0813">Transport</keyword>
<feature type="repeat" description="Solcar" evidence="11">
    <location>
        <begin position="221"/>
        <end position="305"/>
    </location>
</feature>
<dbReference type="Gene3D" id="1.50.40.10">
    <property type="entry name" value="Mitochondrial carrier domain"/>
    <property type="match status" value="2"/>
</dbReference>
<dbReference type="Pfam" id="PF00153">
    <property type="entry name" value="Mito_carr"/>
    <property type="match status" value="3"/>
</dbReference>
<protein>
    <recommendedName>
        <fullName evidence="10">Mitochondrial glycine transporter</fullName>
    </recommendedName>
    <alternativeName>
        <fullName evidence="10">Solute carrier family 25 member 38 homolog</fullName>
    </alternativeName>
</protein>
<dbReference type="EMBL" id="OU963865">
    <property type="protein sequence ID" value="CAH0389096.1"/>
    <property type="molecule type" value="Genomic_DNA"/>
</dbReference>
<keyword evidence="7 10" id="KW-0496">Mitochondrion</keyword>
<evidence type="ECO:0000256" key="2">
    <source>
        <dbReference type="ARBA" id="ARBA00022448"/>
    </source>
</evidence>
<organism evidence="12 13">
    <name type="scientific">Bemisia tabaci</name>
    <name type="common">Sweetpotato whitefly</name>
    <name type="synonym">Aleurodes tabaci</name>
    <dbReference type="NCBI Taxonomy" id="7038"/>
    <lineage>
        <taxon>Eukaryota</taxon>
        <taxon>Metazoa</taxon>
        <taxon>Ecdysozoa</taxon>
        <taxon>Arthropoda</taxon>
        <taxon>Hexapoda</taxon>
        <taxon>Insecta</taxon>
        <taxon>Pterygota</taxon>
        <taxon>Neoptera</taxon>
        <taxon>Paraneoptera</taxon>
        <taxon>Hemiptera</taxon>
        <taxon>Sternorrhyncha</taxon>
        <taxon>Aleyrodoidea</taxon>
        <taxon>Aleyrodidae</taxon>
        <taxon>Aleyrodinae</taxon>
        <taxon>Bemisia</taxon>
    </lineage>
</organism>
<name>A0A9P0AD88_BEMTA</name>
<dbReference type="AlphaFoldDB" id="A0A9P0AD88"/>
<dbReference type="SUPFAM" id="SSF103506">
    <property type="entry name" value="Mitochondrial carrier"/>
    <property type="match status" value="1"/>
</dbReference>
<comment type="catalytic activity">
    <reaction evidence="9 10">
        <text>glycine(in) = glycine(out)</text>
        <dbReference type="Rhea" id="RHEA:70715"/>
        <dbReference type="ChEBI" id="CHEBI:57305"/>
    </reaction>
</comment>
<evidence type="ECO:0000256" key="1">
    <source>
        <dbReference type="ARBA" id="ARBA00004141"/>
    </source>
</evidence>
<sequence>MAENDVFHIASPTSSSLSPIYDYVTESPVLKAFLAGSLSGTCSAILFQPLELVKTRLQADTDLRASSPKTKASISSMIQMVSQIVRNENLFTLWRGLSPSIVRCVPGVGLYFSSMHYMVTKYADGHPSPVEAMLIGVSARTLSAAVLIPLTVIKTRFESGEYEYKGLKHGLRMIYQKEGIRGLSCGLLPTIVRDAPFSGLYLMFYSQIKSHINSNCKNEVNQIPVPFISGVFAGILASLITQPADVLKTKMQLYPEKFHNVLDVMLYVQKTYGLKGFMKGLVPRMLRRTLMASMAWTVYEHITVSIGLK</sequence>
<comment type="function">
    <text evidence="10">Mitochondrial glycine transporter that imports glycine into the mitochondrial matrix. Plays an important role in providing glycine for the first enzymatic step in heme biosynthesis, the condensation of glycine with succinyl-CoA to produce 5-aminolevulinate (ALA) in the miochondrial matrix.</text>
</comment>
<accession>A0A9P0AD88</accession>
<dbReference type="GO" id="GO:0005743">
    <property type="term" value="C:mitochondrial inner membrane"/>
    <property type="evidence" value="ECO:0007669"/>
    <property type="project" value="UniProtKB-SubCell"/>
</dbReference>
<evidence type="ECO:0000256" key="9">
    <source>
        <dbReference type="ARBA" id="ARBA00034060"/>
    </source>
</evidence>
<keyword evidence="13" id="KW-1185">Reference proteome</keyword>
<reference evidence="12" key="1">
    <citation type="submission" date="2021-12" db="EMBL/GenBank/DDBJ databases">
        <authorList>
            <person name="King R."/>
        </authorList>
    </citation>
    <scope>NUCLEOTIDE SEQUENCE</scope>
</reference>
<dbReference type="PANTHER" id="PTHR46181:SF3">
    <property type="entry name" value="MITOCHONDRIAL GLYCINE TRANSPORTER"/>
    <property type="match status" value="1"/>
</dbReference>
<dbReference type="Proteomes" id="UP001152759">
    <property type="component" value="Chromosome 4"/>
</dbReference>
<feature type="repeat" description="Solcar" evidence="11">
    <location>
        <begin position="27"/>
        <end position="121"/>
    </location>
</feature>
<evidence type="ECO:0000256" key="11">
    <source>
        <dbReference type="PROSITE-ProRule" id="PRU00282"/>
    </source>
</evidence>
<proteinExistence type="inferred from homology"/>
<dbReference type="InterPro" id="IPR018108">
    <property type="entry name" value="MCP_transmembrane"/>
</dbReference>
<dbReference type="PANTHER" id="PTHR46181">
    <property type="entry name" value="MITOCHONDRIAL GLYCINE TRANSPORTER"/>
    <property type="match status" value="1"/>
</dbReference>
<evidence type="ECO:0000256" key="7">
    <source>
        <dbReference type="ARBA" id="ARBA00023128"/>
    </source>
</evidence>
<dbReference type="HAMAP" id="MF_03064">
    <property type="entry name" value="SLC25A38"/>
    <property type="match status" value="1"/>
</dbReference>
<dbReference type="GO" id="GO:0015187">
    <property type="term" value="F:glycine transmembrane transporter activity"/>
    <property type="evidence" value="ECO:0007669"/>
    <property type="project" value="UniProtKB-UniRule"/>
</dbReference>
<dbReference type="KEGG" id="btab:109037989"/>
<evidence type="ECO:0000256" key="3">
    <source>
        <dbReference type="ARBA" id="ARBA00022692"/>
    </source>
</evidence>
<keyword evidence="5 10" id="KW-0999">Mitochondrion inner membrane</keyword>
<keyword evidence="3 10" id="KW-0812">Transmembrane</keyword>
<dbReference type="PRINTS" id="PR00926">
    <property type="entry name" value="MITOCARRIER"/>
</dbReference>
<evidence type="ECO:0000256" key="4">
    <source>
        <dbReference type="ARBA" id="ARBA00022737"/>
    </source>
</evidence>
<dbReference type="InterPro" id="IPR002067">
    <property type="entry name" value="MCP"/>
</dbReference>
<comment type="subcellular location">
    <subcellularLocation>
        <location evidence="1">Membrane</location>
        <topology evidence="1">Multi-pass membrane protein</topology>
    </subcellularLocation>
    <subcellularLocation>
        <location evidence="10">Mitochondrion inner membrane</location>
        <topology evidence="10">Multi-pass membrane protein</topology>
    </subcellularLocation>
</comment>
<evidence type="ECO:0000313" key="13">
    <source>
        <dbReference type="Proteomes" id="UP001152759"/>
    </source>
</evidence>
<dbReference type="InterPro" id="IPR023395">
    <property type="entry name" value="MCP_dom_sf"/>
</dbReference>
<evidence type="ECO:0000256" key="8">
    <source>
        <dbReference type="ARBA" id="ARBA00023136"/>
    </source>
</evidence>
<dbReference type="InterPro" id="IPR030847">
    <property type="entry name" value="Hem25/SLC25A38"/>
</dbReference>
<comment type="similarity">
    <text evidence="10">Belongs to the mitochondrial carrier (TC 2.A.29) family. SLC25A38 subfamily.</text>
</comment>
<dbReference type="GO" id="GO:1904983">
    <property type="term" value="P:glycine import into mitochondrion"/>
    <property type="evidence" value="ECO:0007669"/>
    <property type="project" value="UniProtKB-UniRule"/>
</dbReference>
<dbReference type="PROSITE" id="PS50920">
    <property type="entry name" value="SOLCAR"/>
    <property type="match status" value="3"/>
</dbReference>